<sequence length="310" mass="33177">MALNEELAAREELLAKAAMHQAFRSELEAANDEWQAALDDCSQAGNAAACYQKRLTQRIAILVLLNRLFAGPHLPGDAVKACTARGQAFGSCYDNLFAAADTVYAITARAFETSLAAVNIQTPTAPDGGGQASTAEDTFRAWRTAECTALNQSPMVDKAGGVIACQIELTWRELTTLAALLGRKPHWSERVMDYAPAFRACLDKGREEDVDLRIIDVFPDGGGEIIRLMGSRGRYDCAAVAATVSSFTPTAGRIPRPGEAEAIFVPVQGQRRPEIVLASPGGKPADCYETQAIIAAEARLSGWIAVSLCD</sequence>
<dbReference type="Proteomes" id="UP000616151">
    <property type="component" value="Unassembled WGS sequence"/>
</dbReference>
<reference evidence="1" key="1">
    <citation type="submission" date="2021-01" db="EMBL/GenBank/DDBJ databases">
        <authorList>
            <person name="Sun Q."/>
        </authorList>
    </citation>
    <scope>NUCLEOTIDE SEQUENCE</scope>
    <source>
        <strain evidence="1">YIM B02566</strain>
    </source>
</reference>
<accession>A0ACC5RB02</accession>
<comment type="caution">
    <text evidence="1">The sequence shown here is derived from an EMBL/GenBank/DDBJ whole genome shotgun (WGS) entry which is preliminary data.</text>
</comment>
<gene>
    <name evidence="1" type="ORF">JHL16_24575</name>
</gene>
<name>A0ACC5RB02_9HYPH</name>
<keyword evidence="2" id="KW-1185">Reference proteome</keyword>
<evidence type="ECO:0000313" key="2">
    <source>
        <dbReference type="Proteomes" id="UP000616151"/>
    </source>
</evidence>
<proteinExistence type="predicted"/>
<organism evidence="1 2">
    <name type="scientific">Taklimakanibacter albus</name>
    <dbReference type="NCBI Taxonomy" id="2800327"/>
    <lineage>
        <taxon>Bacteria</taxon>
        <taxon>Pseudomonadati</taxon>
        <taxon>Pseudomonadota</taxon>
        <taxon>Alphaproteobacteria</taxon>
        <taxon>Hyphomicrobiales</taxon>
        <taxon>Aestuariivirgaceae</taxon>
        <taxon>Taklimakanibacter</taxon>
    </lineage>
</organism>
<dbReference type="EMBL" id="JAENHL010000008">
    <property type="protein sequence ID" value="MBK1869558.1"/>
    <property type="molecule type" value="Genomic_DNA"/>
</dbReference>
<protein>
    <submittedName>
        <fullName evidence="1">Uncharacterized protein</fullName>
    </submittedName>
</protein>
<evidence type="ECO:0000313" key="1">
    <source>
        <dbReference type="EMBL" id="MBK1869558.1"/>
    </source>
</evidence>